<reference evidence="2" key="1">
    <citation type="submission" date="2020-04" db="EMBL/GenBank/DDBJ databases">
        <authorList>
            <person name="Chiriac C."/>
            <person name="Salcher M."/>
            <person name="Ghai R."/>
            <person name="Kavagutti S V."/>
        </authorList>
    </citation>
    <scope>NUCLEOTIDE SEQUENCE</scope>
</reference>
<name>A0A6J5KVN2_9CAUD</name>
<feature type="transmembrane region" description="Helical" evidence="1">
    <location>
        <begin position="35"/>
        <end position="55"/>
    </location>
</feature>
<proteinExistence type="predicted"/>
<feature type="transmembrane region" description="Helical" evidence="1">
    <location>
        <begin position="12"/>
        <end position="29"/>
    </location>
</feature>
<keyword evidence="1" id="KW-0472">Membrane</keyword>
<evidence type="ECO:0000313" key="3">
    <source>
        <dbReference type="EMBL" id="CAB4241119.1"/>
    </source>
</evidence>
<protein>
    <submittedName>
        <fullName evidence="2">Uncharacterized protein</fullName>
    </submittedName>
</protein>
<sequence length="69" mass="8062">MTKIIIRIISSVGLWYLYITALEKIIIYFKESVDQGMFTWCGVSITLVSTIYFSLDQVTSQIFDEWTKN</sequence>
<keyword evidence="1" id="KW-0812">Transmembrane</keyword>
<evidence type="ECO:0000256" key="1">
    <source>
        <dbReference type="SAM" id="Phobius"/>
    </source>
</evidence>
<keyword evidence="1" id="KW-1133">Transmembrane helix</keyword>
<gene>
    <name evidence="3" type="ORF">UFOVP34_83</name>
    <name evidence="2" type="ORF">UFOVP51_23</name>
</gene>
<evidence type="ECO:0000313" key="2">
    <source>
        <dbReference type="EMBL" id="CAB4124109.1"/>
    </source>
</evidence>
<accession>A0A6J5KVN2</accession>
<dbReference type="EMBL" id="LR797816">
    <property type="protein sequence ID" value="CAB4241119.1"/>
    <property type="molecule type" value="Genomic_DNA"/>
</dbReference>
<organism evidence="2">
    <name type="scientific">uncultured Caudovirales phage</name>
    <dbReference type="NCBI Taxonomy" id="2100421"/>
    <lineage>
        <taxon>Viruses</taxon>
        <taxon>Duplodnaviria</taxon>
        <taxon>Heunggongvirae</taxon>
        <taxon>Uroviricota</taxon>
        <taxon>Caudoviricetes</taxon>
        <taxon>Peduoviridae</taxon>
        <taxon>Maltschvirus</taxon>
        <taxon>Maltschvirus maltsch</taxon>
    </lineage>
</organism>
<dbReference type="EMBL" id="LR796177">
    <property type="protein sequence ID" value="CAB4124109.1"/>
    <property type="molecule type" value="Genomic_DNA"/>
</dbReference>